<dbReference type="AlphaFoldDB" id="A0A255Z885"/>
<keyword evidence="1" id="KW-0812">Transmembrane</keyword>
<keyword evidence="3" id="KW-1185">Reference proteome</keyword>
<organism evidence="2 3">
    <name type="scientific">Flavobacterium cyanobacteriorum</name>
    <dbReference type="NCBI Taxonomy" id="2022802"/>
    <lineage>
        <taxon>Bacteria</taxon>
        <taxon>Pseudomonadati</taxon>
        <taxon>Bacteroidota</taxon>
        <taxon>Flavobacteriia</taxon>
        <taxon>Flavobacteriales</taxon>
        <taxon>Flavobacteriaceae</taxon>
        <taxon>Flavobacterium</taxon>
    </lineage>
</organism>
<gene>
    <name evidence="2" type="ORF">CHU92_07675</name>
</gene>
<name>A0A255Z885_9FLAO</name>
<dbReference type="OrthoDB" id="1358386at2"/>
<feature type="transmembrane region" description="Helical" evidence="1">
    <location>
        <begin position="6"/>
        <end position="24"/>
    </location>
</feature>
<keyword evidence="1" id="KW-0472">Membrane</keyword>
<accession>A0A255Z885</accession>
<keyword evidence="1" id="KW-1133">Transmembrane helix</keyword>
<protein>
    <submittedName>
        <fullName evidence="2">Uncharacterized protein</fullName>
    </submittedName>
</protein>
<evidence type="ECO:0000256" key="1">
    <source>
        <dbReference type="SAM" id="Phobius"/>
    </source>
</evidence>
<comment type="caution">
    <text evidence="2">The sequence shown here is derived from an EMBL/GenBank/DDBJ whole genome shotgun (WGS) entry which is preliminary data.</text>
</comment>
<evidence type="ECO:0000313" key="3">
    <source>
        <dbReference type="Proteomes" id="UP000216605"/>
    </source>
</evidence>
<dbReference type="RefSeq" id="WP_094414252.1">
    <property type="nucleotide sequence ID" value="NZ_NOXV01000250.1"/>
</dbReference>
<sequence>MSFFPEYIILIAVVIIVAAIYLYSNSPKRKAEKLKILKSYRRTQNLSMKLQDTLSSYILIKDAYYEELKPGITFGNYLRWIQEQHEQNLSEAVYLKLRNGNSSRLRKRTAGLLKAENKRLLEVNKELEDIMKKNL</sequence>
<reference evidence="2 3" key="1">
    <citation type="submission" date="2017-07" db="EMBL/GenBank/DDBJ databases">
        <title>Flavobacterium cyanobacteriorum sp. nov., isolated from cyanobacterial aggregates in a eutrophic lake.</title>
        <authorList>
            <person name="Cai H."/>
        </authorList>
    </citation>
    <scope>NUCLEOTIDE SEQUENCE [LARGE SCALE GENOMIC DNA]</scope>
    <source>
        <strain evidence="2 3">TH021</strain>
    </source>
</reference>
<evidence type="ECO:0000313" key="2">
    <source>
        <dbReference type="EMBL" id="OYQ37767.1"/>
    </source>
</evidence>
<dbReference type="Proteomes" id="UP000216605">
    <property type="component" value="Unassembled WGS sequence"/>
</dbReference>
<proteinExistence type="predicted"/>
<dbReference type="EMBL" id="NOXV01000250">
    <property type="protein sequence ID" value="OYQ37767.1"/>
    <property type="molecule type" value="Genomic_DNA"/>
</dbReference>